<dbReference type="EMBL" id="FOIZ01000001">
    <property type="protein sequence ID" value="SEW04948.1"/>
    <property type="molecule type" value="Genomic_DNA"/>
</dbReference>
<dbReference type="STRING" id="364200.SAMN04488515_0815"/>
<evidence type="ECO:0000313" key="2">
    <source>
        <dbReference type="EMBL" id="SEW04948.1"/>
    </source>
</evidence>
<keyword evidence="1" id="KW-0732">Signal</keyword>
<protein>
    <recommendedName>
        <fullName evidence="4">EF-hand domain-containing protein</fullName>
    </recommendedName>
</protein>
<sequence length="85" mass="8941">MTPKIILPAAAALALSACAETNIMPTAVSTGPGLTYEQAKDLYDDLSIIEFGQLDRNNDNVLDESEQALIGDEDAIGGLTIDDDS</sequence>
<accession>A0A1I0NTN9</accession>
<name>A0A1I0NTN9_9RHOB</name>
<evidence type="ECO:0000313" key="3">
    <source>
        <dbReference type="Proteomes" id="UP000199167"/>
    </source>
</evidence>
<dbReference type="AlphaFoldDB" id="A0A1I0NTN9"/>
<evidence type="ECO:0000256" key="1">
    <source>
        <dbReference type="SAM" id="SignalP"/>
    </source>
</evidence>
<feature type="chain" id="PRO_5011686628" description="EF-hand domain-containing protein" evidence="1">
    <location>
        <begin position="20"/>
        <end position="85"/>
    </location>
</feature>
<dbReference type="RefSeq" id="WP_089990585.1">
    <property type="nucleotide sequence ID" value="NZ_FOIZ01000001.1"/>
</dbReference>
<organism evidence="2 3">
    <name type="scientific">Cognatiyoonia koreensis</name>
    <dbReference type="NCBI Taxonomy" id="364200"/>
    <lineage>
        <taxon>Bacteria</taxon>
        <taxon>Pseudomonadati</taxon>
        <taxon>Pseudomonadota</taxon>
        <taxon>Alphaproteobacteria</taxon>
        <taxon>Rhodobacterales</taxon>
        <taxon>Paracoccaceae</taxon>
        <taxon>Cognatiyoonia</taxon>
    </lineage>
</organism>
<reference evidence="2 3" key="1">
    <citation type="submission" date="2016-10" db="EMBL/GenBank/DDBJ databases">
        <authorList>
            <person name="de Groot N.N."/>
        </authorList>
    </citation>
    <scope>NUCLEOTIDE SEQUENCE [LARGE SCALE GENOMIC DNA]</scope>
    <source>
        <strain evidence="2 3">DSM 17925</strain>
    </source>
</reference>
<keyword evidence="3" id="KW-1185">Reference proteome</keyword>
<dbReference type="Proteomes" id="UP000199167">
    <property type="component" value="Unassembled WGS sequence"/>
</dbReference>
<evidence type="ECO:0008006" key="4">
    <source>
        <dbReference type="Google" id="ProtNLM"/>
    </source>
</evidence>
<gene>
    <name evidence="2" type="ORF">SAMN04488515_0815</name>
</gene>
<feature type="signal peptide" evidence="1">
    <location>
        <begin position="1"/>
        <end position="19"/>
    </location>
</feature>
<proteinExistence type="predicted"/>
<dbReference type="PROSITE" id="PS51257">
    <property type="entry name" value="PROKAR_LIPOPROTEIN"/>
    <property type="match status" value="1"/>
</dbReference>